<dbReference type="EMBL" id="AP021858">
    <property type="protein sequence ID" value="BBO24777.1"/>
    <property type="molecule type" value="Genomic_DNA"/>
</dbReference>
<dbReference type="Gene3D" id="1.25.10.10">
    <property type="entry name" value="Leucine-rich Repeat Variant"/>
    <property type="match status" value="1"/>
</dbReference>
<organism evidence="1 2">
    <name type="scientific">Candidatus Nitrosymbiomonas proteolyticus</name>
    <dbReference type="NCBI Taxonomy" id="2608984"/>
    <lineage>
        <taxon>Bacteria</taxon>
        <taxon>Bacillati</taxon>
        <taxon>Armatimonadota</taxon>
        <taxon>Armatimonadota incertae sedis</taxon>
        <taxon>Candidatus Nitrosymbiomonas</taxon>
    </lineage>
</organism>
<sequence length="334" mass="37272">METERTDEATAEQAAQEIRALIDAAVARRGGDTAAVKPGHRVPFAWPPEAVSHRYPLHSSDWRGTAEFRAHGETFPVQTATTPYGAFGRCEPLWLEAKGDTLEAMLRRMKESAEPLFRRQRAISEALGAEGRFTGSIRSLDNLSLLKLLYCTDRDVSHEASKEIELRASQFRFLPALLEVLADRRHPHRRAAQWCVLDLFEDFPSFCRTSEDEAQVVATIRDLIWSAEDDYARTIYKAGVVLGGHLPGEIGGPALIECLRCVSKVGRRSAIHGLFHVVEWDPELRGAVVRALEECADVESDPQLKEYAQLMASDIAQGAYDHIPEPVFPEELSP</sequence>
<dbReference type="AlphaFoldDB" id="A0A809S6B5"/>
<gene>
    <name evidence="1" type="ORF">NPRO_23720</name>
</gene>
<dbReference type="SUPFAM" id="SSF48371">
    <property type="entry name" value="ARM repeat"/>
    <property type="match status" value="1"/>
</dbReference>
<proteinExistence type="predicted"/>
<dbReference type="InterPro" id="IPR011989">
    <property type="entry name" value="ARM-like"/>
</dbReference>
<evidence type="ECO:0000313" key="1">
    <source>
        <dbReference type="EMBL" id="BBO24777.1"/>
    </source>
</evidence>
<protein>
    <submittedName>
        <fullName evidence="1">Uncharacterized protein</fullName>
    </submittedName>
</protein>
<dbReference type="Proteomes" id="UP000662873">
    <property type="component" value="Chromosome"/>
</dbReference>
<dbReference type="InterPro" id="IPR016024">
    <property type="entry name" value="ARM-type_fold"/>
</dbReference>
<accession>A0A809S6B5</accession>
<dbReference type="KEGG" id="npy:NPRO_23720"/>
<reference evidence="1" key="1">
    <citation type="journal article" name="DNA Res.">
        <title>The physiological potential of anammox bacteria as revealed by their core genome structure.</title>
        <authorList>
            <person name="Okubo T."/>
            <person name="Toyoda A."/>
            <person name="Fukuhara K."/>
            <person name="Uchiyama I."/>
            <person name="Harigaya Y."/>
            <person name="Kuroiwa M."/>
            <person name="Suzuki T."/>
            <person name="Murakami Y."/>
            <person name="Suwa Y."/>
            <person name="Takami H."/>
        </authorList>
    </citation>
    <scope>NUCLEOTIDE SEQUENCE</scope>
    <source>
        <strain evidence="1">317325-2</strain>
    </source>
</reference>
<evidence type="ECO:0000313" key="2">
    <source>
        <dbReference type="Proteomes" id="UP000662873"/>
    </source>
</evidence>
<name>A0A809S6B5_9BACT</name>